<organism evidence="6 7">
    <name type="scientific">Coprinopsis marcescibilis</name>
    <name type="common">Agaric fungus</name>
    <name type="synonym">Psathyrella marcescibilis</name>
    <dbReference type="NCBI Taxonomy" id="230819"/>
    <lineage>
        <taxon>Eukaryota</taxon>
        <taxon>Fungi</taxon>
        <taxon>Dikarya</taxon>
        <taxon>Basidiomycota</taxon>
        <taxon>Agaricomycotina</taxon>
        <taxon>Agaricomycetes</taxon>
        <taxon>Agaricomycetidae</taxon>
        <taxon>Agaricales</taxon>
        <taxon>Agaricineae</taxon>
        <taxon>Psathyrellaceae</taxon>
        <taxon>Coprinopsis</taxon>
    </lineage>
</organism>
<accession>A0A5C3KC82</accession>
<comment type="similarity">
    <text evidence="2 3">Belongs to the small heat shock protein (HSP20) family.</text>
</comment>
<evidence type="ECO:0000256" key="1">
    <source>
        <dbReference type="ARBA" id="ARBA00023016"/>
    </source>
</evidence>
<dbReference type="InterPro" id="IPR002068">
    <property type="entry name" value="A-crystallin/Hsp20_dom"/>
</dbReference>
<reference evidence="6 7" key="1">
    <citation type="journal article" date="2019" name="Nat. Ecol. Evol.">
        <title>Megaphylogeny resolves global patterns of mushroom evolution.</title>
        <authorList>
            <person name="Varga T."/>
            <person name="Krizsan K."/>
            <person name="Foldi C."/>
            <person name="Dima B."/>
            <person name="Sanchez-Garcia M."/>
            <person name="Sanchez-Ramirez S."/>
            <person name="Szollosi G.J."/>
            <person name="Szarkandi J.G."/>
            <person name="Papp V."/>
            <person name="Albert L."/>
            <person name="Andreopoulos W."/>
            <person name="Angelini C."/>
            <person name="Antonin V."/>
            <person name="Barry K.W."/>
            <person name="Bougher N.L."/>
            <person name="Buchanan P."/>
            <person name="Buyck B."/>
            <person name="Bense V."/>
            <person name="Catcheside P."/>
            <person name="Chovatia M."/>
            <person name="Cooper J."/>
            <person name="Damon W."/>
            <person name="Desjardin D."/>
            <person name="Finy P."/>
            <person name="Geml J."/>
            <person name="Haridas S."/>
            <person name="Hughes K."/>
            <person name="Justo A."/>
            <person name="Karasinski D."/>
            <person name="Kautmanova I."/>
            <person name="Kiss B."/>
            <person name="Kocsube S."/>
            <person name="Kotiranta H."/>
            <person name="LaButti K.M."/>
            <person name="Lechner B.E."/>
            <person name="Liimatainen K."/>
            <person name="Lipzen A."/>
            <person name="Lukacs Z."/>
            <person name="Mihaltcheva S."/>
            <person name="Morgado L.N."/>
            <person name="Niskanen T."/>
            <person name="Noordeloos M.E."/>
            <person name="Ohm R.A."/>
            <person name="Ortiz-Santana B."/>
            <person name="Ovrebo C."/>
            <person name="Racz N."/>
            <person name="Riley R."/>
            <person name="Savchenko A."/>
            <person name="Shiryaev A."/>
            <person name="Soop K."/>
            <person name="Spirin V."/>
            <person name="Szebenyi C."/>
            <person name="Tomsovsky M."/>
            <person name="Tulloss R.E."/>
            <person name="Uehling J."/>
            <person name="Grigoriev I.V."/>
            <person name="Vagvolgyi C."/>
            <person name="Papp T."/>
            <person name="Martin F.M."/>
            <person name="Miettinen O."/>
            <person name="Hibbett D.S."/>
            <person name="Nagy L.G."/>
        </authorList>
    </citation>
    <scope>NUCLEOTIDE SEQUENCE [LARGE SCALE GENOMIC DNA]</scope>
    <source>
        <strain evidence="6 7">CBS 121175</strain>
    </source>
</reference>
<gene>
    <name evidence="6" type="ORF">FA15DRAFT_675908</name>
</gene>
<evidence type="ECO:0000313" key="6">
    <source>
        <dbReference type="EMBL" id="TFK17685.1"/>
    </source>
</evidence>
<protein>
    <recommendedName>
        <fullName evidence="5">SHSP domain-containing protein</fullName>
    </recommendedName>
</protein>
<sequence>MPKVQKSTSLSNAATAFRSLQSPVNLHHAINRLADLKVSQAVKAGRLRVVNPPIINTSANFMPRMALVDDTNANKLTAVFELPGVKNGDISLQIQNGNLIVKGERRLPAIVQNAFAAQQAALPRNPVSAADHLSSGDMDADSPSGVKISMQEMRFGTFHRTLPIPEWVRESDVTAGLQDGMLTVTWPKNQSPSRISQSLSAANAA</sequence>
<dbReference type="InterPro" id="IPR031107">
    <property type="entry name" value="Small_HSP"/>
</dbReference>
<feature type="region of interest" description="Disordered" evidence="4">
    <location>
        <begin position="186"/>
        <end position="205"/>
    </location>
</feature>
<dbReference type="AlphaFoldDB" id="A0A5C3KC82"/>
<dbReference type="InterPro" id="IPR008978">
    <property type="entry name" value="HSP20-like_chaperone"/>
</dbReference>
<dbReference type="PANTHER" id="PTHR11527">
    <property type="entry name" value="HEAT-SHOCK PROTEIN 20 FAMILY MEMBER"/>
    <property type="match status" value="1"/>
</dbReference>
<dbReference type="PROSITE" id="PS01031">
    <property type="entry name" value="SHSP"/>
    <property type="match status" value="1"/>
</dbReference>
<evidence type="ECO:0000256" key="3">
    <source>
        <dbReference type="RuleBase" id="RU003616"/>
    </source>
</evidence>
<dbReference type="CDD" id="cd06464">
    <property type="entry name" value="ACD_sHsps-like"/>
    <property type="match status" value="1"/>
</dbReference>
<keyword evidence="7" id="KW-1185">Reference proteome</keyword>
<feature type="domain" description="SHSP" evidence="5">
    <location>
        <begin position="56"/>
        <end position="205"/>
    </location>
</feature>
<evidence type="ECO:0000256" key="4">
    <source>
        <dbReference type="SAM" id="MobiDB-lite"/>
    </source>
</evidence>
<name>A0A5C3KC82_COPMA</name>
<dbReference type="Pfam" id="PF00011">
    <property type="entry name" value="HSP20"/>
    <property type="match status" value="1"/>
</dbReference>
<evidence type="ECO:0000256" key="2">
    <source>
        <dbReference type="PROSITE-ProRule" id="PRU00285"/>
    </source>
</evidence>
<keyword evidence="1" id="KW-0346">Stress response</keyword>
<evidence type="ECO:0000259" key="5">
    <source>
        <dbReference type="PROSITE" id="PS01031"/>
    </source>
</evidence>
<dbReference type="EMBL" id="ML210475">
    <property type="protein sequence ID" value="TFK17685.1"/>
    <property type="molecule type" value="Genomic_DNA"/>
</dbReference>
<dbReference type="SUPFAM" id="SSF49764">
    <property type="entry name" value="HSP20-like chaperones"/>
    <property type="match status" value="1"/>
</dbReference>
<dbReference type="OrthoDB" id="1431247at2759"/>
<evidence type="ECO:0000313" key="7">
    <source>
        <dbReference type="Proteomes" id="UP000307440"/>
    </source>
</evidence>
<dbReference type="STRING" id="230819.A0A5C3KC82"/>
<dbReference type="Gene3D" id="2.60.40.790">
    <property type="match status" value="1"/>
</dbReference>
<proteinExistence type="inferred from homology"/>
<dbReference type="Proteomes" id="UP000307440">
    <property type="component" value="Unassembled WGS sequence"/>
</dbReference>